<proteinExistence type="predicted"/>
<sequence>MIWAWPGPTSWPKLHDLELLAERGFWSLSEMVASAHQGSPVTMFLSALGR</sequence>
<dbReference type="EMBL" id="LXQA010492357">
    <property type="protein sequence ID" value="MCI55204.1"/>
    <property type="molecule type" value="Genomic_DNA"/>
</dbReference>
<accession>A0A392T3W9</accession>
<evidence type="ECO:0000313" key="2">
    <source>
        <dbReference type="Proteomes" id="UP000265520"/>
    </source>
</evidence>
<dbReference type="AlphaFoldDB" id="A0A392T3W9"/>
<name>A0A392T3W9_9FABA</name>
<comment type="caution">
    <text evidence="1">The sequence shown here is derived from an EMBL/GenBank/DDBJ whole genome shotgun (WGS) entry which is preliminary data.</text>
</comment>
<reference evidence="1 2" key="1">
    <citation type="journal article" date="2018" name="Front. Plant Sci.">
        <title>Red Clover (Trifolium pratense) and Zigzag Clover (T. medium) - A Picture of Genomic Similarities and Differences.</title>
        <authorList>
            <person name="Dluhosova J."/>
            <person name="Istvanek J."/>
            <person name="Nedelnik J."/>
            <person name="Repkova J."/>
        </authorList>
    </citation>
    <scope>NUCLEOTIDE SEQUENCE [LARGE SCALE GENOMIC DNA]</scope>
    <source>
        <strain evidence="2">cv. 10/8</strain>
        <tissue evidence="1">Leaf</tissue>
    </source>
</reference>
<organism evidence="1 2">
    <name type="scientific">Trifolium medium</name>
    <dbReference type="NCBI Taxonomy" id="97028"/>
    <lineage>
        <taxon>Eukaryota</taxon>
        <taxon>Viridiplantae</taxon>
        <taxon>Streptophyta</taxon>
        <taxon>Embryophyta</taxon>
        <taxon>Tracheophyta</taxon>
        <taxon>Spermatophyta</taxon>
        <taxon>Magnoliopsida</taxon>
        <taxon>eudicotyledons</taxon>
        <taxon>Gunneridae</taxon>
        <taxon>Pentapetalae</taxon>
        <taxon>rosids</taxon>
        <taxon>fabids</taxon>
        <taxon>Fabales</taxon>
        <taxon>Fabaceae</taxon>
        <taxon>Papilionoideae</taxon>
        <taxon>50 kb inversion clade</taxon>
        <taxon>NPAAA clade</taxon>
        <taxon>Hologalegina</taxon>
        <taxon>IRL clade</taxon>
        <taxon>Trifolieae</taxon>
        <taxon>Trifolium</taxon>
    </lineage>
</organism>
<dbReference type="Proteomes" id="UP000265520">
    <property type="component" value="Unassembled WGS sequence"/>
</dbReference>
<feature type="non-terminal residue" evidence="1">
    <location>
        <position position="50"/>
    </location>
</feature>
<evidence type="ECO:0000313" key="1">
    <source>
        <dbReference type="EMBL" id="MCI55204.1"/>
    </source>
</evidence>
<keyword evidence="2" id="KW-1185">Reference proteome</keyword>
<protein>
    <submittedName>
        <fullName evidence="1">Uncharacterized protein</fullName>
    </submittedName>
</protein>